<organism evidence="1 2">
    <name type="scientific">Carnegiea gigantea</name>
    <dbReference type="NCBI Taxonomy" id="171969"/>
    <lineage>
        <taxon>Eukaryota</taxon>
        <taxon>Viridiplantae</taxon>
        <taxon>Streptophyta</taxon>
        <taxon>Embryophyta</taxon>
        <taxon>Tracheophyta</taxon>
        <taxon>Spermatophyta</taxon>
        <taxon>Magnoliopsida</taxon>
        <taxon>eudicotyledons</taxon>
        <taxon>Gunneridae</taxon>
        <taxon>Pentapetalae</taxon>
        <taxon>Caryophyllales</taxon>
        <taxon>Cactineae</taxon>
        <taxon>Cactaceae</taxon>
        <taxon>Cactoideae</taxon>
        <taxon>Echinocereeae</taxon>
        <taxon>Carnegiea</taxon>
    </lineage>
</organism>
<accession>A0A9Q1QED6</accession>
<dbReference type="AlphaFoldDB" id="A0A9Q1QED6"/>
<proteinExistence type="predicted"/>
<dbReference type="EMBL" id="JAKOGI010000244">
    <property type="protein sequence ID" value="KAJ8438689.1"/>
    <property type="molecule type" value="Genomic_DNA"/>
</dbReference>
<evidence type="ECO:0000313" key="1">
    <source>
        <dbReference type="EMBL" id="KAJ8438689.1"/>
    </source>
</evidence>
<name>A0A9Q1QED6_9CARY</name>
<protein>
    <submittedName>
        <fullName evidence="1">Uncharacterized protein</fullName>
    </submittedName>
</protein>
<evidence type="ECO:0000313" key="2">
    <source>
        <dbReference type="Proteomes" id="UP001153076"/>
    </source>
</evidence>
<sequence length="158" mass="18009">MLSKLAEAVLINIDVHVVDPGSKVFKHKSQDMTFVHVDDRKKTDMAVTILLAAFNHIDVAMNEGAQIMNRDLQGDLLNPNMGLRHLETHWKLMTFMIWDNQGRSLLSGIVKMVWEWLAMFPFAAMTHMYGYISDHLLILLRCFDPIKVGGDNLKKCGI</sequence>
<keyword evidence="2" id="KW-1185">Reference proteome</keyword>
<dbReference type="Proteomes" id="UP001153076">
    <property type="component" value="Unassembled WGS sequence"/>
</dbReference>
<reference evidence="1" key="1">
    <citation type="submission" date="2022-04" db="EMBL/GenBank/DDBJ databases">
        <title>Carnegiea gigantea Genome sequencing and assembly v2.</title>
        <authorList>
            <person name="Copetti D."/>
            <person name="Sanderson M.J."/>
            <person name="Burquez A."/>
            <person name="Wojciechowski M.F."/>
        </authorList>
    </citation>
    <scope>NUCLEOTIDE SEQUENCE</scope>
    <source>
        <strain evidence="1">SGP5-SGP5p</strain>
        <tissue evidence="1">Aerial part</tissue>
    </source>
</reference>
<gene>
    <name evidence="1" type="ORF">Cgig2_011872</name>
</gene>
<comment type="caution">
    <text evidence="1">The sequence shown here is derived from an EMBL/GenBank/DDBJ whole genome shotgun (WGS) entry which is preliminary data.</text>
</comment>